<evidence type="ECO:0008006" key="3">
    <source>
        <dbReference type="Google" id="ProtNLM"/>
    </source>
</evidence>
<evidence type="ECO:0000313" key="1">
    <source>
        <dbReference type="EMBL" id="GBN01140.1"/>
    </source>
</evidence>
<dbReference type="AlphaFoldDB" id="A0A4Y2KGU3"/>
<dbReference type="EMBL" id="BGPR01004587">
    <property type="protein sequence ID" value="GBN01140.1"/>
    <property type="molecule type" value="Genomic_DNA"/>
</dbReference>
<gene>
    <name evidence="1" type="ORF">AVEN_241068_1</name>
</gene>
<accession>A0A4Y2KGU3</accession>
<dbReference type="PANTHER" id="PTHR46060:SF1">
    <property type="entry name" value="MARINER MOS1 TRANSPOSASE-LIKE PROTEIN"/>
    <property type="match status" value="1"/>
</dbReference>
<name>A0A4Y2KGU3_ARAVE</name>
<dbReference type="Proteomes" id="UP000499080">
    <property type="component" value="Unassembled WGS sequence"/>
</dbReference>
<reference evidence="1 2" key="1">
    <citation type="journal article" date="2019" name="Sci. Rep.">
        <title>Orb-weaving spider Araneus ventricosus genome elucidates the spidroin gene catalogue.</title>
        <authorList>
            <person name="Kono N."/>
            <person name="Nakamura H."/>
            <person name="Ohtoshi R."/>
            <person name="Moran D.A.P."/>
            <person name="Shinohara A."/>
            <person name="Yoshida Y."/>
            <person name="Fujiwara M."/>
            <person name="Mori M."/>
            <person name="Tomita M."/>
            <person name="Arakawa K."/>
        </authorList>
    </citation>
    <scope>NUCLEOTIDE SEQUENCE [LARGE SCALE GENOMIC DNA]</scope>
</reference>
<dbReference type="OrthoDB" id="6434393at2759"/>
<dbReference type="InterPro" id="IPR052709">
    <property type="entry name" value="Transposase-MT_Hybrid"/>
</dbReference>
<sequence>MALWFLLHDNVRLHIATLVKRFLVENGVNELSHPPYSPDLSPPGIFFFPKLKVALKGRRFTDIKHILAAVTRELKVIPAEEFQELLKICTHIVRGVHSVRRVLVYRIVNSFQVRPTLYKISPYSLVTPCIMSFLLSVTALVRTVTVNRSYTELRCQTSFPRWM</sequence>
<dbReference type="GO" id="GO:0003676">
    <property type="term" value="F:nucleic acid binding"/>
    <property type="evidence" value="ECO:0007669"/>
    <property type="project" value="InterPro"/>
</dbReference>
<comment type="caution">
    <text evidence="1">The sequence shown here is derived from an EMBL/GenBank/DDBJ whole genome shotgun (WGS) entry which is preliminary data.</text>
</comment>
<dbReference type="InterPro" id="IPR036397">
    <property type="entry name" value="RNaseH_sf"/>
</dbReference>
<organism evidence="1 2">
    <name type="scientific">Araneus ventricosus</name>
    <name type="common">Orbweaver spider</name>
    <name type="synonym">Epeira ventricosa</name>
    <dbReference type="NCBI Taxonomy" id="182803"/>
    <lineage>
        <taxon>Eukaryota</taxon>
        <taxon>Metazoa</taxon>
        <taxon>Ecdysozoa</taxon>
        <taxon>Arthropoda</taxon>
        <taxon>Chelicerata</taxon>
        <taxon>Arachnida</taxon>
        <taxon>Araneae</taxon>
        <taxon>Araneomorphae</taxon>
        <taxon>Entelegynae</taxon>
        <taxon>Araneoidea</taxon>
        <taxon>Araneidae</taxon>
        <taxon>Araneus</taxon>
    </lineage>
</organism>
<protein>
    <recommendedName>
        <fullName evidence="3">Histone-lysine N-methyltransferase SETMAR</fullName>
    </recommendedName>
</protein>
<proteinExistence type="predicted"/>
<keyword evidence="2" id="KW-1185">Reference proteome</keyword>
<evidence type="ECO:0000313" key="2">
    <source>
        <dbReference type="Proteomes" id="UP000499080"/>
    </source>
</evidence>
<dbReference type="Gene3D" id="3.30.420.10">
    <property type="entry name" value="Ribonuclease H-like superfamily/Ribonuclease H"/>
    <property type="match status" value="1"/>
</dbReference>
<dbReference type="PANTHER" id="PTHR46060">
    <property type="entry name" value="MARINER MOS1 TRANSPOSASE-LIKE PROTEIN"/>
    <property type="match status" value="1"/>
</dbReference>